<dbReference type="AlphaFoldDB" id="A0A1I7NWB2"/>
<keyword evidence="4" id="KW-0997">Cell inner membrane</keyword>
<dbReference type="Gene3D" id="1.10.4030.10">
    <property type="entry name" value="Porin chaperone SurA, peptide-binding domain"/>
    <property type="match status" value="1"/>
</dbReference>
<keyword evidence="8" id="KW-0143">Chaperone</keyword>
<evidence type="ECO:0000256" key="6">
    <source>
        <dbReference type="ARBA" id="ARBA00022989"/>
    </source>
</evidence>
<dbReference type="Proteomes" id="UP000199423">
    <property type="component" value="Unassembled WGS sequence"/>
</dbReference>
<evidence type="ECO:0000256" key="5">
    <source>
        <dbReference type="ARBA" id="ARBA00022692"/>
    </source>
</evidence>
<evidence type="ECO:0000256" key="7">
    <source>
        <dbReference type="ARBA" id="ARBA00023136"/>
    </source>
</evidence>
<comment type="subcellular location">
    <subcellularLocation>
        <location evidence="1">Cell inner membrane</location>
        <topology evidence="1">Single-pass type II membrane protein</topology>
        <orientation evidence="1">Periplasmic side</orientation>
    </subcellularLocation>
</comment>
<dbReference type="GO" id="GO:0005886">
    <property type="term" value="C:plasma membrane"/>
    <property type="evidence" value="ECO:0007669"/>
    <property type="project" value="UniProtKB-SubCell"/>
</dbReference>
<comment type="similarity">
    <text evidence="11">Belongs to the PpiD chaperone family.</text>
</comment>
<dbReference type="Gene3D" id="3.10.50.40">
    <property type="match status" value="1"/>
</dbReference>
<evidence type="ECO:0000256" key="4">
    <source>
        <dbReference type="ARBA" id="ARBA00022519"/>
    </source>
</evidence>
<dbReference type="RefSeq" id="WP_092869404.1">
    <property type="nucleotide sequence ID" value="NZ_FPCH01000004.1"/>
</dbReference>
<evidence type="ECO:0000256" key="12">
    <source>
        <dbReference type="ARBA" id="ARBA00040743"/>
    </source>
</evidence>
<dbReference type="SUPFAM" id="SSF109998">
    <property type="entry name" value="Triger factor/SurA peptide-binding domain-like"/>
    <property type="match status" value="1"/>
</dbReference>
<dbReference type="EMBL" id="FPCH01000004">
    <property type="protein sequence ID" value="SFV38893.1"/>
    <property type="molecule type" value="Genomic_DNA"/>
</dbReference>
<evidence type="ECO:0000256" key="9">
    <source>
        <dbReference type="ARBA" id="ARBA00030642"/>
    </source>
</evidence>
<dbReference type="PANTHER" id="PTHR47529">
    <property type="entry name" value="PEPTIDYL-PROLYL CIS-TRANS ISOMERASE D"/>
    <property type="match status" value="1"/>
</dbReference>
<feature type="transmembrane region" description="Helical" evidence="15">
    <location>
        <begin position="12"/>
        <end position="30"/>
    </location>
</feature>
<dbReference type="Pfam" id="PF13624">
    <property type="entry name" value="SurA_N_3"/>
    <property type="match status" value="1"/>
</dbReference>
<keyword evidence="5 15" id="KW-0812">Transmembrane</keyword>
<dbReference type="InterPro" id="IPR027304">
    <property type="entry name" value="Trigger_fact/SurA_dom_sf"/>
</dbReference>
<keyword evidence="3" id="KW-1003">Cell membrane</keyword>
<accession>A0A1I7NWB2</accession>
<dbReference type="PANTHER" id="PTHR47529:SF1">
    <property type="entry name" value="PERIPLASMIC CHAPERONE PPID"/>
    <property type="match status" value="1"/>
</dbReference>
<keyword evidence="14 17" id="KW-0413">Isomerase</keyword>
<keyword evidence="7 15" id="KW-0472">Membrane</keyword>
<proteinExistence type="inferred from homology"/>
<dbReference type="OrthoDB" id="9768393at2"/>
<dbReference type="STRING" id="51670.SAMN04488557_3909"/>
<protein>
    <recommendedName>
        <fullName evidence="2">Parvulin-like PPIase</fullName>
    </recommendedName>
    <alternativeName>
        <fullName evidence="9">Peptidyl-prolyl cis-trans isomerase plp</fullName>
    </alternativeName>
    <alternativeName>
        <fullName evidence="12">Periplasmic chaperone PpiD</fullName>
    </alternativeName>
    <alternativeName>
        <fullName evidence="13">Periplasmic folding chaperone</fullName>
    </alternativeName>
    <alternativeName>
        <fullName evidence="10">Rotamase plp</fullName>
    </alternativeName>
</protein>
<dbReference type="Pfam" id="PF13145">
    <property type="entry name" value="Rotamase_2"/>
    <property type="match status" value="1"/>
</dbReference>
<evidence type="ECO:0000256" key="15">
    <source>
        <dbReference type="SAM" id="Phobius"/>
    </source>
</evidence>
<dbReference type="PROSITE" id="PS50198">
    <property type="entry name" value="PPIC_PPIASE_2"/>
    <property type="match status" value="1"/>
</dbReference>
<keyword evidence="6 15" id="KW-1133">Transmembrane helix</keyword>
<evidence type="ECO:0000256" key="1">
    <source>
        <dbReference type="ARBA" id="ARBA00004382"/>
    </source>
</evidence>
<evidence type="ECO:0000256" key="3">
    <source>
        <dbReference type="ARBA" id="ARBA00022475"/>
    </source>
</evidence>
<evidence type="ECO:0000313" key="18">
    <source>
        <dbReference type="Proteomes" id="UP000199423"/>
    </source>
</evidence>
<dbReference type="InterPro" id="IPR052029">
    <property type="entry name" value="PpiD_chaperone"/>
</dbReference>
<organism evidence="17 18">
    <name type="scientific">Hyphomicrobium facile</name>
    <dbReference type="NCBI Taxonomy" id="51670"/>
    <lineage>
        <taxon>Bacteria</taxon>
        <taxon>Pseudomonadati</taxon>
        <taxon>Pseudomonadota</taxon>
        <taxon>Alphaproteobacteria</taxon>
        <taxon>Hyphomicrobiales</taxon>
        <taxon>Hyphomicrobiaceae</taxon>
        <taxon>Hyphomicrobium</taxon>
    </lineage>
</organism>
<evidence type="ECO:0000256" key="13">
    <source>
        <dbReference type="ARBA" id="ARBA00042775"/>
    </source>
</evidence>
<evidence type="ECO:0000256" key="2">
    <source>
        <dbReference type="ARBA" id="ARBA00018370"/>
    </source>
</evidence>
<dbReference type="InterPro" id="IPR046357">
    <property type="entry name" value="PPIase_dom_sf"/>
</dbReference>
<keyword evidence="18" id="KW-1185">Reference proteome</keyword>
<evidence type="ECO:0000259" key="16">
    <source>
        <dbReference type="PROSITE" id="PS50198"/>
    </source>
</evidence>
<evidence type="ECO:0000256" key="14">
    <source>
        <dbReference type="PROSITE-ProRule" id="PRU00278"/>
    </source>
</evidence>
<evidence type="ECO:0000256" key="11">
    <source>
        <dbReference type="ARBA" id="ARBA00038408"/>
    </source>
</evidence>
<evidence type="ECO:0000256" key="8">
    <source>
        <dbReference type="ARBA" id="ARBA00023186"/>
    </source>
</evidence>
<reference evidence="18" key="1">
    <citation type="submission" date="2016-10" db="EMBL/GenBank/DDBJ databases">
        <authorList>
            <person name="Varghese N."/>
            <person name="Submissions S."/>
        </authorList>
    </citation>
    <scope>NUCLEOTIDE SEQUENCE [LARGE SCALE GENOMIC DNA]</scope>
    <source>
        <strain evidence="18">DSM 1565</strain>
    </source>
</reference>
<evidence type="ECO:0000256" key="10">
    <source>
        <dbReference type="ARBA" id="ARBA00031484"/>
    </source>
</evidence>
<dbReference type="InterPro" id="IPR000297">
    <property type="entry name" value="PPIase_PpiC"/>
</dbReference>
<dbReference type="GO" id="GO:0003755">
    <property type="term" value="F:peptidyl-prolyl cis-trans isomerase activity"/>
    <property type="evidence" value="ECO:0007669"/>
    <property type="project" value="UniProtKB-KW"/>
</dbReference>
<feature type="domain" description="PpiC" evidence="16">
    <location>
        <begin position="264"/>
        <end position="352"/>
    </location>
</feature>
<sequence>MLEALRRGAQTRVAKLLFGLLVLSFGIWGVHDVFRGWGRGAVAHVGNTAISDEEFRRAYQNELDRVSQQARQRITAEQGRAFGLDKQVLAQLISGAAVEAHGEQLGLALSDQTLVEGIQSDPDFQIDGKFSKGNFDALLRQIGMTERGFLNLRRKDELRAAIIRSFVTGQTVPKPLFDIMHAYNDEKRVIEWIKIDPDAITVAEASDEKLKELYDKDQAKYMTPEYRKVQVLTLSVDDLKKHVTITDEDITKSYEATKDTYNKPEERRIQQIAFKDKATAEAALKDLRDGKKSFGDVAKEAGAKDTDVDLGLVTKKSLIDPKIADVAFSLEKDKYSDVVEGRFATVILRVTQIDPGIDRTLADVKDQVRDKLATEKARSELQNKHDEIEDNRIAGKTLTEIAESSKLTFKEIPATDATGLSPEGKPVLETPDLRKIVTRAFAPDSSTDDSAIELSDGGYAWVNVLSNEAPKQKPFDAVKDQVKDNYIVSERHRLLEELAKKLVERVDAGEPMSALEAAAKNKVEKTDPLTRKTIPQSISEAVVAQAFALPKGKAGHGPSPDQTTAVVFRVADVIAAPEASLTETDQLMRQLNAELANQTLTEYTEALKKRLGTTVNAAEMNAALGLSEE</sequence>
<evidence type="ECO:0000313" key="17">
    <source>
        <dbReference type="EMBL" id="SFV38893.1"/>
    </source>
</evidence>
<dbReference type="SUPFAM" id="SSF54534">
    <property type="entry name" value="FKBP-like"/>
    <property type="match status" value="1"/>
</dbReference>
<gene>
    <name evidence="17" type="ORF">SAMN04488557_3909</name>
</gene>
<name>A0A1I7NWB2_9HYPH</name>
<keyword evidence="14" id="KW-0697">Rotamase</keyword>